<dbReference type="Gene3D" id="3.40.50.620">
    <property type="entry name" value="HUPs"/>
    <property type="match status" value="1"/>
</dbReference>
<sequence length="147" mass="16598">MYKNILAAVHGEEDEGFLTKIAELVMLTKPHVTVLHVSETGLTHYGYVDQLASAITKEQFIQYIYHMADERQKDIYNKFRELSASAGIQFEWKLRQGNPSKEISQELNTGNYDLLILGTKPKSPGNTSSKVKEKILKGLTTSLLIIK</sequence>
<dbReference type="OrthoDB" id="6117544at2"/>
<dbReference type="InterPro" id="IPR014729">
    <property type="entry name" value="Rossmann-like_a/b/a_fold"/>
</dbReference>
<dbReference type="CDD" id="cd00293">
    <property type="entry name" value="USP-like"/>
    <property type="match status" value="1"/>
</dbReference>
<dbReference type="EMBL" id="FQUY01000001">
    <property type="protein sequence ID" value="SHE39419.1"/>
    <property type="molecule type" value="Genomic_DNA"/>
</dbReference>
<dbReference type="RefSeq" id="WP_073234720.1">
    <property type="nucleotide sequence ID" value="NZ_FQUY01000001.1"/>
</dbReference>
<dbReference type="SUPFAM" id="SSF52402">
    <property type="entry name" value="Adenine nucleotide alpha hydrolases-like"/>
    <property type="match status" value="1"/>
</dbReference>
<organism evidence="2 3">
    <name type="scientific">Desulforamulus putei DSM 12395</name>
    <dbReference type="NCBI Taxonomy" id="1121429"/>
    <lineage>
        <taxon>Bacteria</taxon>
        <taxon>Bacillati</taxon>
        <taxon>Bacillota</taxon>
        <taxon>Clostridia</taxon>
        <taxon>Eubacteriales</taxon>
        <taxon>Peptococcaceae</taxon>
        <taxon>Desulforamulus</taxon>
    </lineage>
</organism>
<evidence type="ECO:0000313" key="2">
    <source>
        <dbReference type="EMBL" id="SHE39419.1"/>
    </source>
</evidence>
<accession>A0A1M4T4K1</accession>
<dbReference type="STRING" id="1121429.SAMN02745133_00351"/>
<dbReference type="Proteomes" id="UP000184148">
    <property type="component" value="Unassembled WGS sequence"/>
</dbReference>
<dbReference type="InterPro" id="IPR006016">
    <property type="entry name" value="UspA"/>
</dbReference>
<reference evidence="3" key="1">
    <citation type="submission" date="2016-11" db="EMBL/GenBank/DDBJ databases">
        <authorList>
            <person name="Varghese N."/>
            <person name="Submissions S."/>
        </authorList>
    </citation>
    <scope>NUCLEOTIDE SEQUENCE [LARGE SCALE GENOMIC DNA]</scope>
    <source>
        <strain evidence="3">DSM 12395</strain>
    </source>
</reference>
<protein>
    <submittedName>
        <fullName evidence="2">Universal stress protein family protein</fullName>
    </submittedName>
</protein>
<name>A0A1M4T4K1_9FIRM</name>
<dbReference type="Pfam" id="PF00582">
    <property type="entry name" value="Usp"/>
    <property type="match status" value="1"/>
</dbReference>
<proteinExistence type="predicted"/>
<keyword evidence="3" id="KW-1185">Reference proteome</keyword>
<evidence type="ECO:0000313" key="3">
    <source>
        <dbReference type="Proteomes" id="UP000184148"/>
    </source>
</evidence>
<feature type="domain" description="UspA" evidence="1">
    <location>
        <begin position="1"/>
        <end position="147"/>
    </location>
</feature>
<dbReference type="AlphaFoldDB" id="A0A1M4T4K1"/>
<evidence type="ECO:0000259" key="1">
    <source>
        <dbReference type="Pfam" id="PF00582"/>
    </source>
</evidence>
<gene>
    <name evidence="2" type="ORF">SAMN02745133_00351</name>
</gene>